<dbReference type="PANTHER" id="PTHR21666:SF270">
    <property type="entry name" value="MUREIN HYDROLASE ACTIVATOR ENVC"/>
    <property type="match status" value="1"/>
</dbReference>
<sequence length="361" mass="39104">MKKTASALCIAAVLCGAGASAASASSPTVSLRNVFRTMDASVDWNASTKQIEVNREGVQLVFRSGSNIAYKNGVPVTMDTPIRTDPKTNLAMISVYAVYPLAKDYHSERHYIVQAGDTLSGIAKKYGVTVAKLKAWSGLSGDLIVPGEHIFTMDPNYVVEAGDTLYGIAAKYETTVAAIKQANNLTSNLIALGQLLYIPPEKSVPKPAAFADGQFPLLNDTYTPFGNTYGDARSFSLNQTARVHEGNDIEAPESTPVFSAYDGKVVRKGWSTLGGWRLSIETPDKKHVFYYAHLSAYAAGITNGSIVKKSQLIGYVGSTGYGPAGTRGKFIPHLHFGFYNSATANWKAMNPYAYLKWWEKQ</sequence>
<dbReference type="PROSITE" id="PS51782">
    <property type="entry name" value="LYSM"/>
    <property type="match status" value="2"/>
</dbReference>
<feature type="signal peptide" evidence="1">
    <location>
        <begin position="1"/>
        <end position="24"/>
    </location>
</feature>
<dbReference type="OrthoDB" id="9810477at2"/>
<dbReference type="GO" id="GO:0004222">
    <property type="term" value="F:metalloendopeptidase activity"/>
    <property type="evidence" value="ECO:0007669"/>
    <property type="project" value="TreeGrafter"/>
</dbReference>
<dbReference type="RefSeq" id="WP_148933486.1">
    <property type="nucleotide sequence ID" value="NZ_VNHS01000020.1"/>
</dbReference>
<dbReference type="InterPro" id="IPR050570">
    <property type="entry name" value="Cell_wall_metabolism_enzyme"/>
</dbReference>
<dbReference type="InterPro" id="IPR016047">
    <property type="entry name" value="M23ase_b-sheet_dom"/>
</dbReference>
<dbReference type="AlphaFoldDB" id="A0A5S5BR60"/>
<dbReference type="Proteomes" id="UP000323257">
    <property type="component" value="Unassembled WGS sequence"/>
</dbReference>
<gene>
    <name evidence="3" type="ORF">BCM02_12023</name>
</gene>
<dbReference type="CDD" id="cd00118">
    <property type="entry name" value="LysM"/>
    <property type="match status" value="2"/>
</dbReference>
<dbReference type="InterPro" id="IPR011055">
    <property type="entry name" value="Dup_hybrid_motif"/>
</dbReference>
<dbReference type="Pfam" id="PF01476">
    <property type="entry name" value="LysM"/>
    <property type="match status" value="2"/>
</dbReference>
<reference evidence="3 4" key="1">
    <citation type="submission" date="2019-07" db="EMBL/GenBank/DDBJ databases">
        <title>Genomic Encyclopedia of Type Strains, Phase III (KMG-III): the genomes of soil and plant-associated and newly described type strains.</title>
        <authorList>
            <person name="Whitman W."/>
        </authorList>
    </citation>
    <scope>NUCLEOTIDE SEQUENCE [LARGE SCALE GENOMIC DNA]</scope>
    <source>
        <strain evidence="3 4">BL24</strain>
    </source>
</reference>
<evidence type="ECO:0000313" key="4">
    <source>
        <dbReference type="Proteomes" id="UP000323257"/>
    </source>
</evidence>
<keyword evidence="3" id="KW-0378">Hydrolase</keyword>
<accession>A0A5S5BR60</accession>
<dbReference type="EMBL" id="VNHS01000020">
    <property type="protein sequence ID" value="TYP68063.1"/>
    <property type="molecule type" value="Genomic_DNA"/>
</dbReference>
<dbReference type="SUPFAM" id="SSF54106">
    <property type="entry name" value="LysM domain"/>
    <property type="match status" value="1"/>
</dbReference>
<dbReference type="InterPro" id="IPR012854">
    <property type="entry name" value="Cu_amine_oxidase-like_N"/>
</dbReference>
<dbReference type="InterPro" id="IPR018392">
    <property type="entry name" value="LysM"/>
</dbReference>
<feature type="domain" description="LysM" evidence="2">
    <location>
        <begin position="109"/>
        <end position="152"/>
    </location>
</feature>
<dbReference type="CDD" id="cd12797">
    <property type="entry name" value="M23_peptidase"/>
    <property type="match status" value="1"/>
</dbReference>
<dbReference type="Gene3D" id="3.30.457.10">
    <property type="entry name" value="Copper amine oxidase-like, N-terminal domain"/>
    <property type="match status" value="1"/>
</dbReference>
<evidence type="ECO:0000313" key="3">
    <source>
        <dbReference type="EMBL" id="TYP68063.1"/>
    </source>
</evidence>
<feature type="chain" id="PRO_5024438065" evidence="1">
    <location>
        <begin position="25"/>
        <end position="361"/>
    </location>
</feature>
<dbReference type="SUPFAM" id="SSF51261">
    <property type="entry name" value="Duplicated hybrid motif"/>
    <property type="match status" value="1"/>
</dbReference>
<dbReference type="InterPro" id="IPR036779">
    <property type="entry name" value="LysM_dom_sf"/>
</dbReference>
<keyword evidence="4" id="KW-1185">Reference proteome</keyword>
<evidence type="ECO:0000256" key="1">
    <source>
        <dbReference type="SAM" id="SignalP"/>
    </source>
</evidence>
<dbReference type="Gene3D" id="2.70.70.10">
    <property type="entry name" value="Glucose Permease (Domain IIA)"/>
    <property type="match status" value="1"/>
</dbReference>
<dbReference type="PANTHER" id="PTHR21666">
    <property type="entry name" value="PEPTIDASE-RELATED"/>
    <property type="match status" value="1"/>
</dbReference>
<dbReference type="SUPFAM" id="SSF55383">
    <property type="entry name" value="Copper amine oxidase, domain N"/>
    <property type="match status" value="1"/>
</dbReference>
<name>A0A5S5BR60_9BACL</name>
<protein>
    <submittedName>
        <fullName evidence="3">Murein DD-endopeptidase MepM/ murein hydrolase activator NlpD</fullName>
    </submittedName>
</protein>
<dbReference type="InterPro" id="IPR036582">
    <property type="entry name" value="Mao_N_sf"/>
</dbReference>
<evidence type="ECO:0000259" key="2">
    <source>
        <dbReference type="PROSITE" id="PS51782"/>
    </source>
</evidence>
<proteinExistence type="predicted"/>
<keyword evidence="1" id="KW-0732">Signal</keyword>
<dbReference type="Gene3D" id="3.10.350.10">
    <property type="entry name" value="LysM domain"/>
    <property type="match status" value="2"/>
</dbReference>
<comment type="caution">
    <text evidence="3">The sequence shown here is derived from an EMBL/GenBank/DDBJ whole genome shotgun (WGS) entry which is preliminary data.</text>
</comment>
<dbReference type="Pfam" id="PF07833">
    <property type="entry name" value="Cu_amine_oxidN1"/>
    <property type="match status" value="1"/>
</dbReference>
<organism evidence="3 4">
    <name type="scientific">Paenibacillus methanolicus</name>
    <dbReference type="NCBI Taxonomy" id="582686"/>
    <lineage>
        <taxon>Bacteria</taxon>
        <taxon>Bacillati</taxon>
        <taxon>Bacillota</taxon>
        <taxon>Bacilli</taxon>
        <taxon>Bacillales</taxon>
        <taxon>Paenibacillaceae</taxon>
        <taxon>Paenibacillus</taxon>
    </lineage>
</organism>
<dbReference type="Pfam" id="PF01551">
    <property type="entry name" value="Peptidase_M23"/>
    <property type="match status" value="1"/>
</dbReference>
<dbReference type="SMART" id="SM00257">
    <property type="entry name" value="LysM"/>
    <property type="match status" value="2"/>
</dbReference>
<feature type="domain" description="LysM" evidence="2">
    <location>
        <begin position="155"/>
        <end position="198"/>
    </location>
</feature>